<dbReference type="OrthoDB" id="9796287at2"/>
<dbReference type="InterPro" id="IPR029043">
    <property type="entry name" value="GcvT/YgfZ_C"/>
</dbReference>
<reference evidence="2 3" key="1">
    <citation type="submission" date="2018-12" db="EMBL/GenBank/DDBJ databases">
        <authorList>
            <person name="Chong R.A."/>
        </authorList>
    </citation>
    <scope>NUCLEOTIDE SEQUENCE [LARGE SCALE GENOMIC DNA]</scope>
    <source>
        <strain evidence="2 3">Ahe</strain>
    </source>
</reference>
<evidence type="ECO:0000259" key="1">
    <source>
        <dbReference type="Pfam" id="PF21130"/>
    </source>
</evidence>
<dbReference type="AlphaFoldDB" id="A0A4D6XQN1"/>
<dbReference type="RefSeq" id="WP_158340177.1">
    <property type="nucleotide sequence ID" value="NZ_CP034894.1"/>
</dbReference>
<dbReference type="Pfam" id="PF21130">
    <property type="entry name" value="YgfZ_barrel"/>
    <property type="match status" value="1"/>
</dbReference>
<protein>
    <submittedName>
        <fullName evidence="2">tRNA-modifying protein YgfZ</fullName>
    </submittedName>
</protein>
<dbReference type="GO" id="GO:0016226">
    <property type="term" value="P:iron-sulfur cluster assembly"/>
    <property type="evidence" value="ECO:0007669"/>
    <property type="project" value="TreeGrafter"/>
</dbReference>
<dbReference type="InterPro" id="IPR017703">
    <property type="entry name" value="YgfZ/GCV_T_CS"/>
</dbReference>
<dbReference type="PANTHER" id="PTHR22602">
    <property type="entry name" value="TRANSFERASE CAF17, MITOCHONDRIAL-RELATED"/>
    <property type="match status" value="1"/>
</dbReference>
<name>A0A4D6XQN1_9GAMM</name>
<reference evidence="2 3" key="2">
    <citation type="submission" date="2019-05" db="EMBL/GenBank/DDBJ databases">
        <title>Genome evolution of the obligate endosymbiont Buchnera aphidicola.</title>
        <authorList>
            <person name="Moran N.A."/>
        </authorList>
    </citation>
    <scope>NUCLEOTIDE SEQUENCE [LARGE SCALE GENOMIC DNA]</scope>
    <source>
        <strain evidence="2 3">Ahe</strain>
    </source>
</reference>
<dbReference type="Proteomes" id="UP000298759">
    <property type="component" value="Chromosome"/>
</dbReference>
<dbReference type="Gene3D" id="2.40.30.160">
    <property type="match status" value="1"/>
</dbReference>
<proteinExistence type="predicted"/>
<dbReference type="EMBL" id="CP034894">
    <property type="protein sequence ID" value="QCI17244.1"/>
    <property type="molecule type" value="Genomic_DNA"/>
</dbReference>
<organism evidence="2 3">
    <name type="scientific">Buchnera aphidicola</name>
    <name type="common">Aphis helianthi</name>
    <dbReference type="NCBI Taxonomy" id="2315802"/>
    <lineage>
        <taxon>Bacteria</taxon>
        <taxon>Pseudomonadati</taxon>
        <taxon>Pseudomonadota</taxon>
        <taxon>Gammaproteobacteria</taxon>
        <taxon>Enterobacterales</taxon>
        <taxon>Erwiniaceae</taxon>
        <taxon>Buchnera</taxon>
    </lineage>
</organism>
<dbReference type="PANTHER" id="PTHR22602:SF0">
    <property type="entry name" value="TRANSFERASE CAF17, MITOCHONDRIAL-RELATED"/>
    <property type="match status" value="1"/>
</dbReference>
<dbReference type="SUPFAM" id="SSF103025">
    <property type="entry name" value="Folate-binding domain"/>
    <property type="match status" value="1"/>
</dbReference>
<gene>
    <name evidence="2" type="primary">ygfZ</name>
    <name evidence="2" type="ORF">D9V62_02205</name>
</gene>
<evidence type="ECO:0000313" key="2">
    <source>
        <dbReference type="EMBL" id="QCI17244.1"/>
    </source>
</evidence>
<feature type="domain" description="tRNA-modifying protein YgfZ-like beta-barrel" evidence="1">
    <location>
        <begin position="244"/>
        <end position="309"/>
    </location>
</feature>
<evidence type="ECO:0000313" key="3">
    <source>
        <dbReference type="Proteomes" id="UP000298759"/>
    </source>
</evidence>
<dbReference type="SUPFAM" id="SSF101790">
    <property type="entry name" value="Aminomethyltransferase beta-barrel domain"/>
    <property type="match status" value="1"/>
</dbReference>
<dbReference type="Gene3D" id="3.30.70.1630">
    <property type="match status" value="1"/>
</dbReference>
<dbReference type="NCBIfam" id="TIGR03317">
    <property type="entry name" value="ygfZ_signature"/>
    <property type="match status" value="1"/>
</dbReference>
<dbReference type="InterPro" id="IPR048451">
    <property type="entry name" value="YgfZ_barrel"/>
</dbReference>
<dbReference type="NCBIfam" id="NF007110">
    <property type="entry name" value="PRK09559.1"/>
    <property type="match status" value="1"/>
</dbReference>
<dbReference type="Gene3D" id="3.30.70.1400">
    <property type="entry name" value="Aminomethyltransferase beta-barrel domains"/>
    <property type="match status" value="1"/>
</dbReference>
<sequence length="319" mass="36906">MSFFNFLKNTIYSSIQLPLTLMFLEKWSVIYIYGPDSKKFLQNQLTIDMNCLEKKQHKIGAHCNLNGKVHSTMLVFHYEKGYACIIKKSLSSSQIKEFKKYSIFLKVQIYQLDDIVLLGISGKDSKLFLLKQFIKIPDSNTPVFSDKEITILWFSNPCERFLLVLSLKNFLLFKKKINEKIILNNSKQWILLDMEAGYPIIGKTMSQKFLPQSINLDKIQAINFNKGCYYGQETIARVFYNNSNKHALYLLSSTGNINPKIGAIIKIKKLNTWLRIGFLLAIVHVCSNQIWIQAVLKKSVNIKDIFRISGFKTIFLIKS</sequence>
<dbReference type="InterPro" id="IPR045179">
    <property type="entry name" value="YgfZ/GcvT"/>
</dbReference>
<accession>A0A4D6XQN1</accession>